<evidence type="ECO:0000259" key="11">
    <source>
        <dbReference type="PROSITE" id="PS51459"/>
    </source>
</evidence>
<keyword evidence="7" id="KW-1133">Transmembrane helix</keyword>
<keyword evidence="6 10" id="KW-0067">ATP-binding</keyword>
<evidence type="ECO:0000256" key="5">
    <source>
        <dbReference type="ARBA" id="ARBA00022803"/>
    </source>
</evidence>
<reference evidence="12 13" key="1">
    <citation type="submission" date="2024-10" db="EMBL/GenBank/DDBJ databases">
        <authorList>
            <person name="Kim D."/>
        </authorList>
    </citation>
    <scope>NUCLEOTIDE SEQUENCE [LARGE SCALE GENOMIC DNA]</scope>
    <source>
        <strain evidence="12">BH-2024</strain>
    </source>
</reference>
<dbReference type="PANTHER" id="PTHR13504:SF34">
    <property type="entry name" value="PROTEIN ADENYLYLTRANSFERASE FICD"/>
    <property type="match status" value="1"/>
</dbReference>
<evidence type="ECO:0000256" key="6">
    <source>
        <dbReference type="ARBA" id="ARBA00022840"/>
    </source>
</evidence>
<keyword evidence="4 10" id="KW-0547">Nucleotide-binding</keyword>
<evidence type="ECO:0000256" key="7">
    <source>
        <dbReference type="ARBA" id="ARBA00022989"/>
    </source>
</evidence>
<name>A0ABD2L6E6_9BILA</name>
<keyword evidence="13" id="KW-1185">Reference proteome</keyword>
<evidence type="ECO:0000256" key="4">
    <source>
        <dbReference type="ARBA" id="ARBA00022741"/>
    </source>
</evidence>
<evidence type="ECO:0000313" key="13">
    <source>
        <dbReference type="Proteomes" id="UP001620626"/>
    </source>
</evidence>
<proteinExistence type="predicted"/>
<accession>A0ABD2L6E6</accession>
<dbReference type="InterPro" id="IPR040198">
    <property type="entry name" value="Fido_containing"/>
</dbReference>
<keyword evidence="2" id="KW-0812">Transmembrane</keyword>
<feature type="binding site" evidence="10">
    <location>
        <position position="130"/>
    </location>
    <ligand>
        <name>ATP</name>
        <dbReference type="ChEBI" id="CHEBI:30616"/>
    </ligand>
</feature>
<dbReference type="GO" id="GO:0005524">
    <property type="term" value="F:ATP binding"/>
    <property type="evidence" value="ECO:0007669"/>
    <property type="project" value="UniProtKB-KW"/>
</dbReference>
<evidence type="ECO:0000313" key="12">
    <source>
        <dbReference type="EMBL" id="KAL3110472.1"/>
    </source>
</evidence>
<feature type="domain" description="Fido" evidence="11">
    <location>
        <begin position="1"/>
        <end position="140"/>
    </location>
</feature>
<comment type="caution">
    <text evidence="12">The sequence shown here is derived from an EMBL/GenBank/DDBJ whole genome shotgun (WGS) entry which is preliminary data.</text>
</comment>
<comment type="subcellular location">
    <subcellularLocation>
        <location evidence="1">Membrane</location>
        <topology evidence="1">Single-pass membrane protein</topology>
    </subcellularLocation>
</comment>
<dbReference type="InterPro" id="IPR036597">
    <property type="entry name" value="Fido-like_dom_sf"/>
</dbReference>
<dbReference type="InterPro" id="IPR003812">
    <property type="entry name" value="Fido"/>
</dbReference>
<dbReference type="GO" id="GO:0016020">
    <property type="term" value="C:membrane"/>
    <property type="evidence" value="ECO:0007669"/>
    <property type="project" value="UniProtKB-SubCell"/>
</dbReference>
<protein>
    <recommendedName>
        <fullName evidence="11">Fido domain-containing protein</fullName>
    </recommendedName>
</protein>
<keyword evidence="5" id="KW-0802">TPR repeat</keyword>
<organism evidence="12 13">
    <name type="scientific">Heterodera trifolii</name>
    <dbReference type="NCBI Taxonomy" id="157864"/>
    <lineage>
        <taxon>Eukaryota</taxon>
        <taxon>Metazoa</taxon>
        <taxon>Ecdysozoa</taxon>
        <taxon>Nematoda</taxon>
        <taxon>Chromadorea</taxon>
        <taxon>Rhabditida</taxon>
        <taxon>Tylenchina</taxon>
        <taxon>Tylenchomorpha</taxon>
        <taxon>Tylenchoidea</taxon>
        <taxon>Heteroderidae</taxon>
        <taxon>Heteroderinae</taxon>
        <taxon>Heterodera</taxon>
    </lineage>
</organism>
<dbReference type="PROSITE" id="PS51459">
    <property type="entry name" value="FIDO"/>
    <property type="match status" value="1"/>
</dbReference>
<dbReference type="PANTHER" id="PTHR13504">
    <property type="entry name" value="FIDO DOMAIN-CONTAINING PROTEIN DDB_G0283145"/>
    <property type="match status" value="1"/>
</dbReference>
<evidence type="ECO:0000256" key="2">
    <source>
        <dbReference type="ARBA" id="ARBA00022692"/>
    </source>
</evidence>
<dbReference type="EMBL" id="JBICBT010000539">
    <property type="protein sequence ID" value="KAL3110472.1"/>
    <property type="molecule type" value="Genomic_DNA"/>
</dbReference>
<gene>
    <name evidence="12" type="ORF">niasHT_019333</name>
</gene>
<keyword evidence="8" id="KW-0472">Membrane</keyword>
<feature type="active site" evidence="9">
    <location>
        <position position="85"/>
    </location>
</feature>
<sequence length="202" mass="23134">MIFKRILALHHAILVIEKYRAAAAGVYRLTDVYVGDDPIGLLAWEISAAMTDFCRWLKEAEEELHGGEELASFVATAHLRLVQIHPVEDWNGCLGRLLMNVLLKRSGKGPIILRESSFHDQYDECMKTRNLEPFIAEINVESEQLGEPRLQQRGLIEVLNMDVAFDMDVGFETWTFDMDMAFDDDDSDFSSTFVFQRNNIKC</sequence>
<evidence type="ECO:0000256" key="3">
    <source>
        <dbReference type="ARBA" id="ARBA00022737"/>
    </source>
</evidence>
<feature type="binding site" evidence="10">
    <location>
        <begin position="89"/>
        <end position="96"/>
    </location>
    <ligand>
        <name>ATP</name>
        <dbReference type="ChEBI" id="CHEBI:30616"/>
    </ligand>
</feature>
<dbReference type="SUPFAM" id="SSF140931">
    <property type="entry name" value="Fic-like"/>
    <property type="match status" value="1"/>
</dbReference>
<evidence type="ECO:0000256" key="8">
    <source>
        <dbReference type="ARBA" id="ARBA00023136"/>
    </source>
</evidence>
<dbReference type="AlphaFoldDB" id="A0ABD2L6E6"/>
<dbReference type="Proteomes" id="UP001620626">
    <property type="component" value="Unassembled WGS sequence"/>
</dbReference>
<evidence type="ECO:0000256" key="9">
    <source>
        <dbReference type="PIRSR" id="PIRSR640198-1"/>
    </source>
</evidence>
<evidence type="ECO:0000256" key="10">
    <source>
        <dbReference type="PIRSR" id="PIRSR640198-2"/>
    </source>
</evidence>
<evidence type="ECO:0000256" key="1">
    <source>
        <dbReference type="ARBA" id="ARBA00004167"/>
    </source>
</evidence>
<dbReference type="Pfam" id="PF02661">
    <property type="entry name" value="Fic"/>
    <property type="match status" value="1"/>
</dbReference>
<keyword evidence="3" id="KW-0677">Repeat</keyword>
<dbReference type="Gene3D" id="1.10.3290.10">
    <property type="entry name" value="Fido-like domain"/>
    <property type="match status" value="1"/>
</dbReference>